<keyword evidence="3" id="KW-1185">Reference proteome</keyword>
<sequence>MKKNILILYTLVIAGVLSACEPRIDFDEGQWGDTAFITNVNIFTLQADEHELQEFYENEELTPARRRLIISTGNAVIEDENFTATVTVPASADLSRAGIIINHQSMRVEPVGDTPVAGIISDLSEKNFVYKLVSADGTTHDWVIRIVDGQ</sequence>
<dbReference type="Gene3D" id="2.60.40.2340">
    <property type="match status" value="1"/>
</dbReference>
<dbReference type="Pfam" id="PF22243">
    <property type="entry name" value="DUF5018-rel"/>
    <property type="match status" value="1"/>
</dbReference>
<evidence type="ECO:0000313" key="3">
    <source>
        <dbReference type="Proteomes" id="UP001236663"/>
    </source>
</evidence>
<proteinExistence type="predicted"/>
<dbReference type="Proteomes" id="UP001236663">
    <property type="component" value="Unassembled WGS sequence"/>
</dbReference>
<dbReference type="RefSeq" id="WP_163386767.1">
    <property type="nucleotide sequence ID" value="NZ_JAUFQS010000010.1"/>
</dbReference>
<comment type="caution">
    <text evidence="2">The sequence shown here is derived from an EMBL/GenBank/DDBJ whole genome shotgun (WGS) entry which is preliminary data.</text>
</comment>
<accession>A0ABT8C710</accession>
<gene>
    <name evidence="2" type="ORF">QWZ15_11965</name>
</gene>
<evidence type="ECO:0000259" key="1">
    <source>
        <dbReference type="Pfam" id="PF22243"/>
    </source>
</evidence>
<protein>
    <recommendedName>
        <fullName evidence="1">DUF5018 domain-containing protein</fullName>
    </recommendedName>
</protein>
<name>A0ABT8C710_9BACT</name>
<dbReference type="PROSITE" id="PS51257">
    <property type="entry name" value="PROKAR_LIPOPROTEIN"/>
    <property type="match status" value="1"/>
</dbReference>
<dbReference type="EMBL" id="JAUFQS010000010">
    <property type="protein sequence ID" value="MDN3688549.1"/>
    <property type="molecule type" value="Genomic_DNA"/>
</dbReference>
<evidence type="ECO:0000313" key="2">
    <source>
        <dbReference type="EMBL" id="MDN3688549.1"/>
    </source>
</evidence>
<organism evidence="2 3">
    <name type="scientific">Cyclobacterium jeungdonense</name>
    <dbReference type="NCBI Taxonomy" id="708087"/>
    <lineage>
        <taxon>Bacteria</taxon>
        <taxon>Pseudomonadati</taxon>
        <taxon>Bacteroidota</taxon>
        <taxon>Cytophagia</taxon>
        <taxon>Cytophagales</taxon>
        <taxon>Cyclobacteriaceae</taxon>
        <taxon>Cyclobacterium</taxon>
    </lineage>
</organism>
<feature type="domain" description="DUF5018" evidence="1">
    <location>
        <begin position="105"/>
        <end position="145"/>
    </location>
</feature>
<dbReference type="InterPro" id="IPR054460">
    <property type="entry name" value="DUF5018-rel"/>
</dbReference>
<reference evidence="3" key="1">
    <citation type="journal article" date="2019" name="Int. J. Syst. Evol. Microbiol.">
        <title>The Global Catalogue of Microorganisms (GCM) 10K type strain sequencing project: providing services to taxonomists for standard genome sequencing and annotation.</title>
        <authorList>
            <consortium name="The Broad Institute Genomics Platform"/>
            <consortium name="The Broad Institute Genome Sequencing Center for Infectious Disease"/>
            <person name="Wu L."/>
            <person name="Ma J."/>
        </authorList>
    </citation>
    <scope>NUCLEOTIDE SEQUENCE [LARGE SCALE GENOMIC DNA]</scope>
    <source>
        <strain evidence="3">CECT 7706</strain>
    </source>
</reference>